<accession>L1ME81</accession>
<evidence type="ECO:0000313" key="10">
    <source>
        <dbReference type="Proteomes" id="UP000010445"/>
    </source>
</evidence>
<dbReference type="RefSeq" id="WP_006064023.1">
    <property type="nucleotide sequence ID" value="NZ_KB290831.1"/>
</dbReference>
<evidence type="ECO:0000256" key="7">
    <source>
        <dbReference type="RuleBase" id="RU004296"/>
    </source>
</evidence>
<feature type="signal peptide" evidence="7">
    <location>
        <begin position="1"/>
        <end position="28"/>
    </location>
</feature>
<dbReference type="EMBL" id="AMEM01000023">
    <property type="protein sequence ID" value="EKX89552.1"/>
    <property type="molecule type" value="Genomic_DNA"/>
</dbReference>
<protein>
    <recommendedName>
        <fullName evidence="7">Serine protease</fullName>
        <ecNumber evidence="7">3.4.21.-</ecNumber>
    </recommendedName>
</protein>
<dbReference type="PATRIC" id="fig|1035195.3.peg.1625"/>
<evidence type="ECO:0000256" key="6">
    <source>
        <dbReference type="PIRSR" id="PIRSR608256-1"/>
    </source>
</evidence>
<dbReference type="Proteomes" id="UP000010445">
    <property type="component" value="Unassembled WGS sequence"/>
</dbReference>
<feature type="active site" description="Charge relay system" evidence="6">
    <location>
        <position position="248"/>
    </location>
</feature>
<feature type="chain" id="PRO_5006993059" description="Serine protease" evidence="7">
    <location>
        <begin position="29"/>
        <end position="299"/>
    </location>
</feature>
<keyword evidence="4 7" id="KW-0378">Hydrolase</keyword>
<sequence>MLSCVGTLALFVSAVTPISTVTAPVAEAAPQTRQLITPIGYKMVNGKQDRENPLSAPDLLVDPGYSETRPNFGDQENNEDVIGTDDRYEVKDATQYPYRWVGTLTFTLESGKRVSCTGSLIGPDSVVTSGHCLSDKFTDMTFSPGQNGDSKPFGTANVTQVWMDENKRSEQDIERDWAVAKLDQPLGNKAGWFGMKSADNESLYGKSTTIIGYPVDKEKNTMWVGHGRIFSEERGLFYHDTDTYYGNSGSSVLDERGTIYGIHYGGNAQSAVSTRITHNIFNVLANITNRSAEDLAQSR</sequence>
<comment type="caution">
    <text evidence="9">The sequence shown here is derived from an EMBL/GenBank/DDBJ whole genome shotgun (WGS) entry which is preliminary data.</text>
</comment>
<dbReference type="InterPro" id="IPR001254">
    <property type="entry name" value="Trypsin_dom"/>
</dbReference>
<feature type="domain" description="Peptidase S1" evidence="8">
    <location>
        <begin position="93"/>
        <end position="270"/>
    </location>
</feature>
<evidence type="ECO:0000256" key="1">
    <source>
        <dbReference type="ARBA" id="ARBA00008764"/>
    </source>
</evidence>
<feature type="active site" description="Charge relay system" evidence="6">
    <location>
        <position position="172"/>
    </location>
</feature>
<dbReference type="PANTHER" id="PTHR15462:SF8">
    <property type="entry name" value="SERINE PROTEASE"/>
    <property type="match status" value="1"/>
</dbReference>
<keyword evidence="10" id="KW-1185">Reference proteome</keyword>
<dbReference type="InterPro" id="IPR009003">
    <property type="entry name" value="Peptidase_S1_PA"/>
</dbReference>
<keyword evidence="5 7" id="KW-0720">Serine protease</keyword>
<dbReference type="Gene3D" id="2.40.10.10">
    <property type="entry name" value="Trypsin-like serine proteases"/>
    <property type="match status" value="2"/>
</dbReference>
<dbReference type="GO" id="GO:0004252">
    <property type="term" value="F:serine-type endopeptidase activity"/>
    <property type="evidence" value="ECO:0007669"/>
    <property type="project" value="InterPro"/>
</dbReference>
<dbReference type="Pfam" id="PF00089">
    <property type="entry name" value="Trypsin"/>
    <property type="match status" value="1"/>
</dbReference>
<evidence type="ECO:0000313" key="9">
    <source>
        <dbReference type="EMBL" id="EKX89552.1"/>
    </source>
</evidence>
<evidence type="ECO:0000256" key="4">
    <source>
        <dbReference type="ARBA" id="ARBA00022801"/>
    </source>
</evidence>
<dbReference type="InterPro" id="IPR050966">
    <property type="entry name" value="Glutamyl_endopeptidase"/>
</dbReference>
<keyword evidence="2 7" id="KW-0645">Protease</keyword>
<dbReference type="PANTHER" id="PTHR15462">
    <property type="entry name" value="SERINE PROTEASE"/>
    <property type="match status" value="1"/>
</dbReference>
<organism evidence="9 10">
    <name type="scientific">Corynebacterium durum F0235</name>
    <dbReference type="NCBI Taxonomy" id="1035195"/>
    <lineage>
        <taxon>Bacteria</taxon>
        <taxon>Bacillati</taxon>
        <taxon>Actinomycetota</taxon>
        <taxon>Actinomycetes</taxon>
        <taxon>Mycobacteriales</taxon>
        <taxon>Corynebacteriaceae</taxon>
        <taxon>Corynebacterium</taxon>
    </lineage>
</organism>
<reference evidence="9 10" key="1">
    <citation type="submission" date="2012-05" db="EMBL/GenBank/DDBJ databases">
        <authorList>
            <person name="Weinstock G."/>
            <person name="Sodergren E."/>
            <person name="Lobos E.A."/>
            <person name="Fulton L."/>
            <person name="Fulton R."/>
            <person name="Courtney L."/>
            <person name="Fronick C."/>
            <person name="O'Laughlin M."/>
            <person name="Godfrey J."/>
            <person name="Wilson R.M."/>
            <person name="Miner T."/>
            <person name="Farmer C."/>
            <person name="Delehaunty K."/>
            <person name="Cordes M."/>
            <person name="Minx P."/>
            <person name="Tomlinson C."/>
            <person name="Chen J."/>
            <person name="Wollam A."/>
            <person name="Pepin K.H."/>
            <person name="Bhonagiri V."/>
            <person name="Zhang X."/>
            <person name="Suruliraj S."/>
            <person name="Warren W."/>
            <person name="Mitreva M."/>
            <person name="Mardis E.R."/>
            <person name="Wilson R.K."/>
        </authorList>
    </citation>
    <scope>NUCLEOTIDE SEQUENCE [LARGE SCALE GENOMIC DNA]</scope>
    <source>
        <strain evidence="9 10">F0235</strain>
    </source>
</reference>
<comment type="similarity">
    <text evidence="1 7">Belongs to the peptidase S1B family.</text>
</comment>
<dbReference type="InterPro" id="IPR043504">
    <property type="entry name" value="Peptidase_S1_PA_chymotrypsin"/>
</dbReference>
<evidence type="ECO:0000256" key="5">
    <source>
        <dbReference type="ARBA" id="ARBA00022825"/>
    </source>
</evidence>
<name>L1ME81_9CORY</name>
<dbReference type="SUPFAM" id="SSF50494">
    <property type="entry name" value="Trypsin-like serine proteases"/>
    <property type="match status" value="1"/>
</dbReference>
<evidence type="ECO:0000256" key="2">
    <source>
        <dbReference type="ARBA" id="ARBA00022670"/>
    </source>
</evidence>
<evidence type="ECO:0000256" key="3">
    <source>
        <dbReference type="ARBA" id="ARBA00022729"/>
    </source>
</evidence>
<gene>
    <name evidence="9" type="ORF">HMPREF9997_01796</name>
</gene>
<keyword evidence="3 7" id="KW-0732">Signal</keyword>
<dbReference type="InterPro" id="IPR008256">
    <property type="entry name" value="Peptidase_S1B"/>
</dbReference>
<dbReference type="EC" id="3.4.21.-" evidence="7"/>
<dbReference type="AlphaFoldDB" id="L1ME81"/>
<proteinExistence type="inferred from homology"/>
<dbReference type="eggNOG" id="COG3591">
    <property type="taxonomic scope" value="Bacteria"/>
</dbReference>
<dbReference type="HOGENOM" id="CLU_073589_0_1_11"/>
<dbReference type="PRINTS" id="PR00839">
    <property type="entry name" value="V8PROTEASE"/>
</dbReference>
<feature type="active site" description="Charge relay system" evidence="6">
    <location>
        <position position="131"/>
    </location>
</feature>
<dbReference type="GO" id="GO:0006508">
    <property type="term" value="P:proteolysis"/>
    <property type="evidence" value="ECO:0007669"/>
    <property type="project" value="UniProtKB-KW"/>
</dbReference>
<evidence type="ECO:0000259" key="8">
    <source>
        <dbReference type="Pfam" id="PF00089"/>
    </source>
</evidence>